<dbReference type="GO" id="GO:0046872">
    <property type="term" value="F:metal ion binding"/>
    <property type="evidence" value="ECO:0007669"/>
    <property type="project" value="UniProtKB-KW"/>
</dbReference>
<evidence type="ECO:0000313" key="4">
    <source>
        <dbReference type="EMBL" id="RNL85363.1"/>
    </source>
</evidence>
<dbReference type="InterPro" id="IPR036704">
    <property type="entry name" value="RraA/RraA-like_sf"/>
</dbReference>
<dbReference type="Gene3D" id="3.90.850.10">
    <property type="entry name" value="Fumarylacetoacetase-like, C-terminal domain"/>
    <property type="match status" value="1"/>
</dbReference>
<feature type="binding site" evidence="2">
    <location>
        <position position="374"/>
    </location>
    <ligand>
        <name>substrate</name>
    </ligand>
</feature>
<comment type="caution">
    <text evidence="4">The sequence shown here is derived from an EMBL/GenBank/DDBJ whole genome shotgun (WGS) entry which is preliminary data.</text>
</comment>
<proteinExistence type="predicted"/>
<dbReference type="Proteomes" id="UP000269198">
    <property type="component" value="Unassembled WGS sequence"/>
</dbReference>
<dbReference type="Pfam" id="PF03737">
    <property type="entry name" value="RraA-like"/>
    <property type="match status" value="1"/>
</dbReference>
<dbReference type="InterPro" id="IPR036663">
    <property type="entry name" value="Fumarylacetoacetase_C_sf"/>
</dbReference>
<evidence type="ECO:0000256" key="2">
    <source>
        <dbReference type="PIRSR" id="PIRSR605493-1"/>
    </source>
</evidence>
<keyword evidence="4" id="KW-0378">Hydrolase</keyword>
<keyword evidence="5" id="KW-1185">Reference proteome</keyword>
<evidence type="ECO:0000256" key="1">
    <source>
        <dbReference type="ARBA" id="ARBA00022723"/>
    </source>
</evidence>
<dbReference type="Gene3D" id="3.50.30.40">
    <property type="entry name" value="Ribonuclease E inhibitor RraA/RraA-like"/>
    <property type="match status" value="1"/>
</dbReference>
<dbReference type="SUPFAM" id="SSF56529">
    <property type="entry name" value="FAH"/>
    <property type="match status" value="1"/>
</dbReference>
<sequence length="483" mass="50757">MNTELSIPARPGKVIAVHLNYRSRARQRGRTPRQPSYFLKPATSLARSGTPVERPAGTELLAFEGEIALVLGRTAHRVRPEEGWSHVAAVTAANDLGVYDLRHADQGSNLRAKGADGFTPIGPGEIPADAVDPGALRLRTWVNGRPAQQATTDELLFSFGRLVADLSRLSTLEPGDIILTGTPAGASVAQPGDLVEVEVDAPDAPGAPTSGRLVTPVVESTVPLGDHGAQPHVDDRQRIEAWGSAEAAGVAPEPALTDAIREGLATVAVATLSVQLRKRGIDNAGIDGPRPLTPGTRLVGPARTLRYLPLREDLFAAHGGGFNAQKRAIDSVEAGEVLVMEARGERTAGTIGDILALRAHTRGAAGIVTDGGVRDSAAVAGIGLPVYAGAQHPAVLGRRHVPWETDTAIACGNTTVRPGDILVGDDDGIIVIPPHLVAEVLADAVEQERQEEFIAEQVRAGHGVEGLYPLSGPWLDAYQAWEE</sequence>
<dbReference type="InterPro" id="IPR011234">
    <property type="entry name" value="Fumarylacetoacetase-like_C"/>
</dbReference>
<dbReference type="NCBIfam" id="NF009399">
    <property type="entry name" value="PRK12764.1"/>
    <property type="match status" value="1"/>
</dbReference>
<dbReference type="SUPFAM" id="SSF89562">
    <property type="entry name" value="RraA-like"/>
    <property type="match status" value="1"/>
</dbReference>
<dbReference type="AlphaFoldDB" id="A0A3N0EC14"/>
<feature type="binding site" evidence="2">
    <location>
        <position position="375"/>
    </location>
    <ligand>
        <name>Mg(2+)</name>
        <dbReference type="ChEBI" id="CHEBI:18420"/>
    </ligand>
</feature>
<comment type="cofactor">
    <cofactor evidence="2">
        <name>Mg(2+)</name>
        <dbReference type="ChEBI" id="CHEBI:18420"/>
    </cofactor>
</comment>
<dbReference type="PANTHER" id="PTHR11820">
    <property type="entry name" value="ACYLPYRUVASE"/>
    <property type="match status" value="1"/>
</dbReference>
<dbReference type="OrthoDB" id="9805307at2"/>
<keyword evidence="2" id="KW-0460">Magnesium</keyword>
<dbReference type="EMBL" id="RJMB01000007">
    <property type="protein sequence ID" value="RNL85363.1"/>
    <property type="molecule type" value="Genomic_DNA"/>
</dbReference>
<organism evidence="4 5">
    <name type="scientific">Halostreptopolyspora alba</name>
    <dbReference type="NCBI Taxonomy" id="2487137"/>
    <lineage>
        <taxon>Bacteria</taxon>
        <taxon>Bacillati</taxon>
        <taxon>Actinomycetota</taxon>
        <taxon>Actinomycetes</taxon>
        <taxon>Streptosporangiales</taxon>
        <taxon>Nocardiopsidaceae</taxon>
        <taxon>Halostreptopolyspora</taxon>
    </lineage>
</organism>
<gene>
    <name evidence="4" type="ORF">EFW17_09620</name>
</gene>
<accession>A0A3N0EC14</accession>
<feature type="binding site" evidence="2">
    <location>
        <begin position="352"/>
        <end position="355"/>
    </location>
    <ligand>
        <name>substrate</name>
    </ligand>
</feature>
<dbReference type="RefSeq" id="WP_123201017.1">
    <property type="nucleotide sequence ID" value="NZ_RJMB01000007.1"/>
</dbReference>
<feature type="domain" description="Fumarylacetoacetase-like C-terminal" evidence="3">
    <location>
        <begin position="13"/>
        <end position="208"/>
    </location>
</feature>
<dbReference type="Pfam" id="PF01557">
    <property type="entry name" value="FAA_hydrolase"/>
    <property type="match status" value="1"/>
</dbReference>
<keyword evidence="1 2" id="KW-0479">Metal-binding</keyword>
<evidence type="ECO:0000259" key="3">
    <source>
        <dbReference type="Pfam" id="PF01557"/>
    </source>
</evidence>
<protein>
    <submittedName>
        <fullName evidence="4">Fumarylacetoacetate hydrolase family protein</fullName>
    </submittedName>
</protein>
<dbReference type="GO" id="GO:0016787">
    <property type="term" value="F:hydrolase activity"/>
    <property type="evidence" value="ECO:0007669"/>
    <property type="project" value="UniProtKB-KW"/>
</dbReference>
<evidence type="ECO:0000313" key="5">
    <source>
        <dbReference type="Proteomes" id="UP000269198"/>
    </source>
</evidence>
<dbReference type="InterPro" id="IPR005493">
    <property type="entry name" value="RraA/RraA-like"/>
</dbReference>
<dbReference type="PANTHER" id="PTHR11820:SF112">
    <property type="entry name" value="FUMARYLACETOACETATE HYDROLASE FAMILY PROTEIN (AFU_ORTHOLOGUE AFUA_1G02370)-RELATED"/>
    <property type="match status" value="1"/>
</dbReference>
<dbReference type="NCBIfam" id="NF006093">
    <property type="entry name" value="PRK08245.1"/>
    <property type="match status" value="1"/>
</dbReference>
<name>A0A3N0EC14_9ACTN</name>
<reference evidence="4 5" key="1">
    <citation type="submission" date="2018-11" db="EMBL/GenBank/DDBJ databases">
        <title>The genome draft of YIM 96095.</title>
        <authorList>
            <person name="Tang S.-K."/>
            <person name="Chunyu W.-X."/>
            <person name="Feng Y.-Z."/>
        </authorList>
    </citation>
    <scope>NUCLEOTIDE SEQUENCE [LARGE SCALE GENOMIC DNA]</scope>
    <source>
        <strain evidence="4 5">YIM 96095</strain>
    </source>
</reference>
<dbReference type="CDD" id="cd16841">
    <property type="entry name" value="RraA_family"/>
    <property type="match status" value="1"/>
</dbReference>